<comment type="caution">
    <text evidence="1">The sequence shown here is derived from an EMBL/GenBank/DDBJ whole genome shotgun (WGS) entry which is preliminary data.</text>
</comment>
<organism evidence="1 2">
    <name type="scientific">Dubosiella muris</name>
    <dbReference type="NCBI Taxonomy" id="3038133"/>
    <lineage>
        <taxon>Bacteria</taxon>
        <taxon>Bacillati</taxon>
        <taxon>Bacillota</taxon>
        <taxon>Erysipelotrichia</taxon>
        <taxon>Erysipelotrichales</taxon>
        <taxon>Erysipelotrichaceae</taxon>
        <taxon>Dubosiella</taxon>
    </lineage>
</organism>
<dbReference type="EMBL" id="SRYG01000019">
    <property type="protein sequence ID" value="TGY65322.1"/>
    <property type="molecule type" value="Genomic_DNA"/>
</dbReference>
<gene>
    <name evidence="1" type="ORF">E5336_09180</name>
</gene>
<reference evidence="1" key="1">
    <citation type="submission" date="2019-04" db="EMBL/GenBank/DDBJ databases">
        <title>Microbes associate with the intestines of laboratory mice.</title>
        <authorList>
            <person name="Navarre W."/>
            <person name="Wong E."/>
            <person name="Huang K."/>
            <person name="Tropini C."/>
            <person name="Ng K."/>
            <person name="Yu B."/>
        </authorList>
    </citation>
    <scope>NUCLEOTIDE SEQUENCE</scope>
    <source>
        <strain evidence="1">NM09_H32</strain>
    </source>
</reference>
<protein>
    <submittedName>
        <fullName evidence="1">MATE family efflux transporter</fullName>
    </submittedName>
</protein>
<sequence length="474" mass="50284">MEKSFKLESSMLTGSLWKPVLLFALPLAATGILQQLFNAADIAVVGQFTQERGAIAMAAVGANAPVVALLLNFFVGISLGSNVVIANALGSGNHTIVRSAIGTSVLLALLGGVLMGVVGEIIAAPLFASLNVPEEVMEMAVLYFRIYMLGMPVILLYNFEAAILRGAGDTKTPLMVLTMSGIVNVVLNLVFVIGMGMAVEGVAIATVVSNLISSILLLIKLLRSKTEICLDVKNLSMNRGVLVRILRIGVPAGIQSSVFSLANVIVQGATNSLGTIVMAASSASTNIEIFAFNVLASFGQACTTFVGQNYGANQVARCKQILKVCLVESATLTIVAILLIISMGRGLLGIFNGDPEVIETGFLRMMIIFPAYIFSLTYDTISGYLRGFGISLMPAVLTTVAICGSRITWVYFVFPLAPTFATIMAIYPISLGLAALFLGIALWIKKPATTILRKQREQEARLEETGQTEMAVSL</sequence>
<dbReference type="Proteomes" id="UP000308836">
    <property type="component" value="Unassembled WGS sequence"/>
</dbReference>
<evidence type="ECO:0000313" key="1">
    <source>
        <dbReference type="EMBL" id="TGY65322.1"/>
    </source>
</evidence>
<keyword evidence="2" id="KW-1185">Reference proteome</keyword>
<accession>A0AC61R658</accession>
<proteinExistence type="predicted"/>
<evidence type="ECO:0000313" key="2">
    <source>
        <dbReference type="Proteomes" id="UP000308836"/>
    </source>
</evidence>
<name>A0AC61R658_9FIRM</name>